<organism evidence="1">
    <name type="scientific">Arundo donax</name>
    <name type="common">Giant reed</name>
    <name type="synonym">Donax arundinaceus</name>
    <dbReference type="NCBI Taxonomy" id="35708"/>
    <lineage>
        <taxon>Eukaryota</taxon>
        <taxon>Viridiplantae</taxon>
        <taxon>Streptophyta</taxon>
        <taxon>Embryophyta</taxon>
        <taxon>Tracheophyta</taxon>
        <taxon>Spermatophyta</taxon>
        <taxon>Magnoliopsida</taxon>
        <taxon>Liliopsida</taxon>
        <taxon>Poales</taxon>
        <taxon>Poaceae</taxon>
        <taxon>PACMAD clade</taxon>
        <taxon>Arundinoideae</taxon>
        <taxon>Arundineae</taxon>
        <taxon>Arundo</taxon>
    </lineage>
</organism>
<dbReference type="AlphaFoldDB" id="A0A0A9A1W6"/>
<sequence length="18" mass="2076">MTQGGKTVSETHYLFLTY</sequence>
<protein>
    <submittedName>
        <fullName evidence="1">Uncharacterized protein</fullName>
    </submittedName>
</protein>
<proteinExistence type="predicted"/>
<reference evidence="1" key="1">
    <citation type="submission" date="2014-09" db="EMBL/GenBank/DDBJ databases">
        <authorList>
            <person name="Magalhaes I.L.F."/>
            <person name="Oliveira U."/>
            <person name="Santos F.R."/>
            <person name="Vidigal T.H.D.A."/>
            <person name="Brescovit A.D."/>
            <person name="Santos A.J."/>
        </authorList>
    </citation>
    <scope>NUCLEOTIDE SEQUENCE</scope>
    <source>
        <tissue evidence="1">Shoot tissue taken approximately 20 cm above the soil surface</tissue>
    </source>
</reference>
<evidence type="ECO:0000313" key="1">
    <source>
        <dbReference type="EMBL" id="JAD43958.1"/>
    </source>
</evidence>
<accession>A0A0A9A1W6</accession>
<dbReference type="EMBL" id="GBRH01253937">
    <property type="protein sequence ID" value="JAD43958.1"/>
    <property type="molecule type" value="Transcribed_RNA"/>
</dbReference>
<reference evidence="1" key="2">
    <citation type="journal article" date="2015" name="Data Brief">
        <title>Shoot transcriptome of the giant reed, Arundo donax.</title>
        <authorList>
            <person name="Barrero R.A."/>
            <person name="Guerrero F.D."/>
            <person name="Moolhuijzen P."/>
            <person name="Goolsby J.A."/>
            <person name="Tidwell J."/>
            <person name="Bellgard S.E."/>
            <person name="Bellgard M.I."/>
        </authorList>
    </citation>
    <scope>NUCLEOTIDE SEQUENCE</scope>
    <source>
        <tissue evidence="1">Shoot tissue taken approximately 20 cm above the soil surface</tissue>
    </source>
</reference>
<name>A0A0A9A1W6_ARUDO</name>